<feature type="domain" description="DUF7253" evidence="1">
    <location>
        <begin position="1"/>
        <end position="105"/>
    </location>
</feature>
<evidence type="ECO:0000313" key="2">
    <source>
        <dbReference type="EMBL" id="DAG06371.1"/>
    </source>
</evidence>
<dbReference type="Pfam" id="PF23911">
    <property type="entry name" value="DUF7253"/>
    <property type="match status" value="1"/>
</dbReference>
<name>A0A8S5VIE2_9CAUD</name>
<protein>
    <recommendedName>
        <fullName evidence="1">DUF7253 domain-containing protein</fullName>
    </recommendedName>
</protein>
<accession>A0A8S5VIE2</accession>
<organism evidence="2">
    <name type="scientific">Siphoviridae sp. cthu813</name>
    <dbReference type="NCBI Taxonomy" id="2825618"/>
    <lineage>
        <taxon>Viruses</taxon>
        <taxon>Duplodnaviria</taxon>
        <taxon>Heunggongvirae</taxon>
        <taxon>Uroviricota</taxon>
        <taxon>Caudoviricetes</taxon>
    </lineage>
</organism>
<sequence length="105" mass="11916">MGRFCGAIGFAETVEQSPGVYVPKVTERTYHGDFIARRVRLEETSETTNTNFTLNNDISIVADKFAKENFGFMQYVVFCGMKWKITSATIEYPRIKLTIGGIFNE</sequence>
<reference evidence="2" key="1">
    <citation type="journal article" date="2021" name="Proc. Natl. Acad. Sci. U.S.A.">
        <title>A Catalog of Tens of Thousands of Viruses from Human Metagenomes Reveals Hidden Associations with Chronic Diseases.</title>
        <authorList>
            <person name="Tisza M.J."/>
            <person name="Buck C.B."/>
        </authorList>
    </citation>
    <scope>NUCLEOTIDE SEQUENCE</scope>
    <source>
        <strain evidence="2">Cthu813</strain>
    </source>
</reference>
<dbReference type="EMBL" id="BK016270">
    <property type="protein sequence ID" value="DAG06371.1"/>
    <property type="molecule type" value="Genomic_DNA"/>
</dbReference>
<dbReference type="InterPro" id="IPR055677">
    <property type="entry name" value="DUF7253"/>
</dbReference>
<evidence type="ECO:0000259" key="1">
    <source>
        <dbReference type="Pfam" id="PF23911"/>
    </source>
</evidence>
<proteinExistence type="predicted"/>